<evidence type="ECO:0000256" key="3">
    <source>
        <dbReference type="ARBA" id="ARBA00012119"/>
    </source>
</evidence>
<feature type="active site" description="Proton acceptor" evidence="12">
    <location>
        <position position="271"/>
    </location>
</feature>
<dbReference type="SUPFAM" id="SSF53613">
    <property type="entry name" value="Ribokinase-like"/>
    <property type="match status" value="1"/>
</dbReference>
<comment type="cofactor">
    <cofactor evidence="13">
        <name>Mg(2+)</name>
        <dbReference type="ChEBI" id="CHEBI:18420"/>
    </cofactor>
    <text evidence="13">Binds 3 Mg(2+) ions per subunit.</text>
</comment>
<comment type="subunit">
    <text evidence="13">Monomer.</text>
</comment>
<evidence type="ECO:0000256" key="11">
    <source>
        <dbReference type="ARBA" id="ARBA00068771"/>
    </source>
</evidence>
<dbReference type="PANTHER" id="PTHR45769">
    <property type="entry name" value="ADENOSINE KINASE"/>
    <property type="match status" value="1"/>
</dbReference>
<comment type="subcellular location">
    <subcellularLocation>
        <location evidence="13">Nucleus</location>
    </subcellularLocation>
</comment>
<keyword evidence="16" id="KW-1185">Reference proteome</keyword>
<dbReference type="AlphaFoldDB" id="A0A671YN56"/>
<dbReference type="PANTHER" id="PTHR45769:SF6">
    <property type="entry name" value="ADENOSINE KINASE"/>
    <property type="match status" value="1"/>
</dbReference>
<keyword evidence="8 13" id="KW-0067">ATP-binding</keyword>
<evidence type="ECO:0000256" key="8">
    <source>
        <dbReference type="ARBA" id="ARBA00022840"/>
    </source>
</evidence>
<dbReference type="GO" id="GO:0044209">
    <property type="term" value="P:AMP salvage"/>
    <property type="evidence" value="ECO:0007669"/>
    <property type="project" value="UniProtKB-UniRule"/>
</dbReference>
<evidence type="ECO:0000313" key="15">
    <source>
        <dbReference type="Ensembl" id="ENSSAUP00010064223.1"/>
    </source>
</evidence>
<evidence type="ECO:0000256" key="5">
    <source>
        <dbReference type="ARBA" id="ARBA00022726"/>
    </source>
</evidence>
<keyword evidence="7 13" id="KW-0418">Kinase</keyword>
<dbReference type="GO" id="GO:0005829">
    <property type="term" value="C:cytosol"/>
    <property type="evidence" value="ECO:0007669"/>
    <property type="project" value="TreeGrafter"/>
</dbReference>
<evidence type="ECO:0000256" key="7">
    <source>
        <dbReference type="ARBA" id="ARBA00022777"/>
    </source>
</evidence>
<dbReference type="Gene3D" id="3.40.1190.20">
    <property type="match status" value="1"/>
</dbReference>
<reference evidence="15" key="1">
    <citation type="submission" date="2021-04" db="EMBL/GenBank/DDBJ databases">
        <authorList>
            <consortium name="Wellcome Sanger Institute Data Sharing"/>
        </authorList>
    </citation>
    <scope>NUCLEOTIDE SEQUENCE [LARGE SCALE GENOMIC DNA]</scope>
</reference>
<evidence type="ECO:0000256" key="1">
    <source>
        <dbReference type="ARBA" id="ARBA00004801"/>
    </source>
</evidence>
<dbReference type="FunFam" id="3.40.1190.20:FF:000076">
    <property type="entry name" value="Adenosine kinase"/>
    <property type="match status" value="1"/>
</dbReference>
<evidence type="ECO:0000256" key="4">
    <source>
        <dbReference type="ARBA" id="ARBA00022679"/>
    </source>
</evidence>
<keyword evidence="9 13" id="KW-0460">Magnesium</keyword>
<reference evidence="15" key="3">
    <citation type="submission" date="2025-09" db="UniProtKB">
        <authorList>
            <consortium name="Ensembl"/>
        </authorList>
    </citation>
    <scope>IDENTIFICATION</scope>
</reference>
<feature type="domain" description="Carbohydrate kinase PfkB" evidence="14">
    <location>
        <begin position="139"/>
        <end position="310"/>
    </location>
</feature>
<dbReference type="Pfam" id="PF00294">
    <property type="entry name" value="PfkB"/>
    <property type="match status" value="2"/>
</dbReference>
<dbReference type="UniPathway" id="UPA00588">
    <property type="reaction ID" value="UER00659"/>
</dbReference>
<keyword evidence="5 13" id="KW-0660">Purine salvage</keyword>
<dbReference type="Ensembl" id="ENSSAUT00010067286.1">
    <property type="protein sequence ID" value="ENSSAUP00010064223.1"/>
    <property type="gene ID" value="ENSSAUG00010025591.1"/>
</dbReference>
<evidence type="ECO:0000256" key="6">
    <source>
        <dbReference type="ARBA" id="ARBA00022741"/>
    </source>
</evidence>
<sequence length="316" mass="34987">MFLSLCSENTLFGMGNPLLDISAVVDKDFLDKFGLKPNDQILAEDKHKALFEEIVKRNKVEYHAGGSTQNSVKIAQWMIQEPHKVATFFGCIGNDHFGEILKKKAEEAHVDAHYYEQNEEPTGTCAACITGDNRLVSPTGFFLTVSPESILKVAKHASDNNKIFCMNLSAPFISQFFKEPLMKVMPYVDILFGNETEAATFAKELGFETDDIAEIAKKTQNLPKDNTKRQRVVVFTQGKDDTVATVGETVTMFPVVDIDQNAIVDTNGAGDAFVGGFLSALVQENKLEECIRAGHYAANVIIKRVGCTFPEKPDYQ</sequence>
<dbReference type="InterPro" id="IPR001805">
    <property type="entry name" value="Adenokinase"/>
</dbReference>
<comment type="catalytic activity">
    <reaction evidence="10 13">
        <text>adenosine + ATP = AMP + ADP + H(+)</text>
        <dbReference type="Rhea" id="RHEA:20824"/>
        <dbReference type="ChEBI" id="CHEBI:15378"/>
        <dbReference type="ChEBI" id="CHEBI:16335"/>
        <dbReference type="ChEBI" id="CHEBI:30616"/>
        <dbReference type="ChEBI" id="CHEBI:456215"/>
        <dbReference type="ChEBI" id="CHEBI:456216"/>
        <dbReference type="EC" id="2.7.1.20"/>
    </reaction>
</comment>
<comment type="pathway">
    <text evidence="1 13">Purine metabolism; AMP biosynthesis via salvage pathway; AMP from adenosine: step 1/1.</text>
</comment>
<dbReference type="GeneTree" id="ENSGT00390000014320"/>
<dbReference type="Proteomes" id="UP000472265">
    <property type="component" value="Chromosome 20"/>
</dbReference>
<protein>
    <recommendedName>
        <fullName evidence="11 13">Adenosine kinase</fullName>
        <shortName evidence="13">AK</shortName>
        <ecNumber evidence="3 13">2.7.1.20</ecNumber>
    </recommendedName>
    <alternativeName>
        <fullName evidence="13">Adenosine 5'-phosphotransferase</fullName>
    </alternativeName>
</protein>
<keyword evidence="4 13" id="KW-0808">Transferase</keyword>
<dbReference type="GO" id="GO:0005524">
    <property type="term" value="F:ATP binding"/>
    <property type="evidence" value="ECO:0007669"/>
    <property type="project" value="UniProtKB-UniRule"/>
</dbReference>
<evidence type="ECO:0000256" key="9">
    <source>
        <dbReference type="ARBA" id="ARBA00022842"/>
    </source>
</evidence>
<dbReference type="GO" id="GO:0006144">
    <property type="term" value="P:purine nucleobase metabolic process"/>
    <property type="evidence" value="ECO:0007669"/>
    <property type="project" value="TreeGrafter"/>
</dbReference>
<name>A0A671YN56_SPAAU</name>
<proteinExistence type="inferred from homology"/>
<evidence type="ECO:0000256" key="13">
    <source>
        <dbReference type="RuleBase" id="RU368116"/>
    </source>
</evidence>
<evidence type="ECO:0000259" key="14">
    <source>
        <dbReference type="Pfam" id="PF00294"/>
    </source>
</evidence>
<reference evidence="15" key="2">
    <citation type="submission" date="2025-08" db="UniProtKB">
        <authorList>
            <consortium name="Ensembl"/>
        </authorList>
    </citation>
    <scope>IDENTIFICATION</scope>
</reference>
<evidence type="ECO:0000256" key="12">
    <source>
        <dbReference type="PIRSR" id="PIRSR601805-1"/>
    </source>
</evidence>
<dbReference type="InterPro" id="IPR002173">
    <property type="entry name" value="Carboh/pur_kinase_PfkB_CS"/>
</dbReference>
<evidence type="ECO:0000256" key="10">
    <source>
        <dbReference type="ARBA" id="ARBA00051362"/>
    </source>
</evidence>
<dbReference type="GO" id="GO:0005634">
    <property type="term" value="C:nucleus"/>
    <property type="evidence" value="ECO:0007669"/>
    <property type="project" value="UniProtKB-SubCell"/>
</dbReference>
<comment type="similarity">
    <text evidence="2 13">Belongs to the carbohydrate kinase PfkB family.</text>
</comment>
<dbReference type="GO" id="GO:0004001">
    <property type="term" value="F:adenosine kinase activity"/>
    <property type="evidence" value="ECO:0007669"/>
    <property type="project" value="UniProtKB-UniRule"/>
</dbReference>
<keyword evidence="13" id="KW-0539">Nucleus</keyword>
<keyword evidence="6 13" id="KW-0547">Nucleotide-binding</keyword>
<feature type="domain" description="Carbohydrate kinase PfkB" evidence="14">
    <location>
        <begin position="29"/>
        <end position="134"/>
    </location>
</feature>
<organism evidence="15 16">
    <name type="scientific">Sparus aurata</name>
    <name type="common">Gilthead sea bream</name>
    <dbReference type="NCBI Taxonomy" id="8175"/>
    <lineage>
        <taxon>Eukaryota</taxon>
        <taxon>Metazoa</taxon>
        <taxon>Chordata</taxon>
        <taxon>Craniata</taxon>
        <taxon>Vertebrata</taxon>
        <taxon>Euteleostomi</taxon>
        <taxon>Actinopterygii</taxon>
        <taxon>Neopterygii</taxon>
        <taxon>Teleostei</taxon>
        <taxon>Neoteleostei</taxon>
        <taxon>Acanthomorphata</taxon>
        <taxon>Eupercaria</taxon>
        <taxon>Spariformes</taxon>
        <taxon>Sparidae</taxon>
        <taxon>Sparus</taxon>
    </lineage>
</organism>
<accession>A0A671YN56</accession>
<dbReference type="PRINTS" id="PR00989">
    <property type="entry name" value="ADENOKINASE"/>
</dbReference>
<evidence type="ECO:0000313" key="16">
    <source>
        <dbReference type="Proteomes" id="UP000472265"/>
    </source>
</evidence>
<evidence type="ECO:0000256" key="2">
    <source>
        <dbReference type="ARBA" id="ARBA00010688"/>
    </source>
</evidence>
<dbReference type="CDD" id="cd01168">
    <property type="entry name" value="adenosine_kinase"/>
    <property type="match status" value="1"/>
</dbReference>
<dbReference type="GO" id="GO:0006166">
    <property type="term" value="P:purine ribonucleoside salvage"/>
    <property type="evidence" value="ECO:0007669"/>
    <property type="project" value="UniProtKB-KW"/>
</dbReference>
<dbReference type="InterPro" id="IPR029056">
    <property type="entry name" value="Ribokinase-like"/>
</dbReference>
<dbReference type="PROSITE" id="PS00584">
    <property type="entry name" value="PFKB_KINASES_2"/>
    <property type="match status" value="1"/>
</dbReference>
<dbReference type="InterPro" id="IPR011611">
    <property type="entry name" value="PfkB_dom"/>
</dbReference>
<dbReference type="EC" id="2.7.1.20" evidence="3 13"/>
<comment type="function">
    <text evidence="13">ATP dependent phosphorylation of adenosine and other related nucleoside analogs to monophosphate derivatives.</text>
</comment>
<gene>
    <name evidence="15" type="primary">ADK</name>
</gene>